<evidence type="ECO:0000256" key="3">
    <source>
        <dbReference type="ARBA" id="ARBA00023163"/>
    </source>
</evidence>
<accession>A0ABX3AGP9</accession>
<dbReference type="SUPFAM" id="SSF46689">
    <property type="entry name" value="Homeodomain-like"/>
    <property type="match status" value="2"/>
</dbReference>
<dbReference type="PROSITE" id="PS01124">
    <property type="entry name" value="HTH_ARAC_FAMILY_2"/>
    <property type="match status" value="1"/>
</dbReference>
<dbReference type="Gene3D" id="1.10.10.60">
    <property type="entry name" value="Homeodomain-like"/>
    <property type="match status" value="2"/>
</dbReference>
<dbReference type="PROSITE" id="PS00041">
    <property type="entry name" value="HTH_ARAC_FAMILY_1"/>
    <property type="match status" value="1"/>
</dbReference>
<dbReference type="Pfam" id="PF12833">
    <property type="entry name" value="HTH_18"/>
    <property type="match status" value="1"/>
</dbReference>
<dbReference type="PANTHER" id="PTHR43280">
    <property type="entry name" value="ARAC-FAMILY TRANSCRIPTIONAL REGULATOR"/>
    <property type="match status" value="1"/>
</dbReference>
<reference evidence="6 7" key="1">
    <citation type="submission" date="2016-08" db="EMBL/GenBank/DDBJ databases">
        <title>Characterization of Isolates of Eisenbergiella tayi Derived from Blood Cultures, Using Whole Genome Sequencing.</title>
        <authorList>
            <person name="Bernier A.-M."/>
            <person name="Burdz T."/>
            <person name="Wiebe D."/>
            <person name="Bernard K."/>
        </authorList>
    </citation>
    <scope>NUCLEOTIDE SEQUENCE [LARGE SCALE GENOMIC DNA]</scope>
    <source>
        <strain evidence="6 7">NML120146</strain>
    </source>
</reference>
<keyword evidence="1" id="KW-0805">Transcription regulation</keyword>
<organism evidence="6 7">
    <name type="scientific">Eisenbergiella tayi</name>
    <dbReference type="NCBI Taxonomy" id="1432052"/>
    <lineage>
        <taxon>Bacteria</taxon>
        <taxon>Bacillati</taxon>
        <taxon>Bacillota</taxon>
        <taxon>Clostridia</taxon>
        <taxon>Lachnospirales</taxon>
        <taxon>Lachnospiraceae</taxon>
        <taxon>Eisenbergiella</taxon>
    </lineage>
</organism>
<dbReference type="PANTHER" id="PTHR43280:SF28">
    <property type="entry name" value="HTH-TYPE TRANSCRIPTIONAL ACTIVATOR RHAS"/>
    <property type="match status" value="1"/>
</dbReference>
<evidence type="ECO:0000256" key="1">
    <source>
        <dbReference type="ARBA" id="ARBA00023015"/>
    </source>
</evidence>
<dbReference type="RefSeq" id="WP_069411194.1">
    <property type="nucleotide sequence ID" value="NZ_DBFYTW010000400.1"/>
</dbReference>
<keyword evidence="4" id="KW-0472">Membrane</keyword>
<proteinExistence type="predicted"/>
<dbReference type="InterPro" id="IPR009057">
    <property type="entry name" value="Homeodomain-like_sf"/>
</dbReference>
<name>A0ABX3AGP9_9FIRM</name>
<dbReference type="Proteomes" id="UP000094869">
    <property type="component" value="Unassembled WGS sequence"/>
</dbReference>
<dbReference type="EMBL" id="MEHD01000025">
    <property type="protein sequence ID" value="ODR54363.1"/>
    <property type="molecule type" value="Genomic_DNA"/>
</dbReference>
<feature type="domain" description="HTH araC/xylS-type" evidence="5">
    <location>
        <begin position="611"/>
        <end position="710"/>
    </location>
</feature>
<feature type="transmembrane region" description="Helical" evidence="4">
    <location>
        <begin position="260"/>
        <end position="281"/>
    </location>
</feature>
<keyword evidence="7" id="KW-1185">Reference proteome</keyword>
<evidence type="ECO:0000313" key="7">
    <source>
        <dbReference type="Proteomes" id="UP000094869"/>
    </source>
</evidence>
<keyword evidence="4" id="KW-0812">Transmembrane</keyword>
<dbReference type="InterPro" id="IPR018062">
    <property type="entry name" value="HTH_AraC-typ_CS"/>
</dbReference>
<comment type="caution">
    <text evidence="6">The sequence shown here is derived from an EMBL/GenBank/DDBJ whole genome shotgun (WGS) entry which is preliminary data.</text>
</comment>
<dbReference type="SMART" id="SM00342">
    <property type="entry name" value="HTH_ARAC"/>
    <property type="match status" value="1"/>
</dbReference>
<keyword evidence="3" id="KW-0804">Transcription</keyword>
<keyword evidence="2" id="KW-0238">DNA-binding</keyword>
<feature type="transmembrane region" description="Helical" evidence="4">
    <location>
        <begin position="12"/>
        <end position="30"/>
    </location>
</feature>
<keyword evidence="4" id="KW-1133">Transmembrane helix</keyword>
<evidence type="ECO:0000313" key="6">
    <source>
        <dbReference type="EMBL" id="ODR54363.1"/>
    </source>
</evidence>
<evidence type="ECO:0000259" key="5">
    <source>
        <dbReference type="PROSITE" id="PS01124"/>
    </source>
</evidence>
<sequence>MHIPKTLIRNFIAYFIIFSIPISSLVLFTHTKLIHQFQTTTYQLELSYQNNKMNDFDANIQQLESIASQIKFSKADLQDDIMSRIALQDQLRYHKALNNYLDEIILFMPDSNLIYAAKSTYTMNTFSQLFDESFSRLLNDMTIDEHSARGLVPLITDSALCFVAPYPIHSIYPYGYLIFVTIPERFLPFSDLPYALYWEDQLLLNHTGAPDIAFRTSMPEVQMDGQYCYLASASDGKGYSLLTLRNSHQTFENFYKTRKFFIVLTVFVCTLSTLLLSFCSYKNYKPYRYLKNALMKTGLITEKTAQSKSEIYQAIQTLDMLTRHNRLLDKQIIREQYISRSMLLNRLLNNQYDKLEVLNHSLENYRVTLDSAFYTACIFKLSQRPDENFFLDNPLYYAAYPDCRIYCTLEADSRICAVIGSSYTGNTQLQPLLQTMLLMLNQHQIDGEIYVGSCVNDKDQIHTSYVEALYKYNYELTPENRIHYYRPASLGNPVILYPQEELNSLQNALQAESYDKASAILESLRCQLSQDAFSYSMLKNICYEVFNIIYRDYPGIVSSGNRNISYYLSRLSKINTLDDALAFFELLRKTFEINTDNSTSSPDLCMNDKMERIQTYIQENYTDTDFYLGAVADYFNLSLNNLSQQFKRHLGMSPAKYITILRIDKAKELLTKTNKSVKDIALEIGYSDSSVFVRNFKNATSFTPVQYREMVRIPC</sequence>
<dbReference type="InterPro" id="IPR018060">
    <property type="entry name" value="HTH_AraC"/>
</dbReference>
<gene>
    <name evidence="6" type="ORF">BEI63_15390</name>
</gene>
<evidence type="ECO:0000256" key="2">
    <source>
        <dbReference type="ARBA" id="ARBA00023125"/>
    </source>
</evidence>
<evidence type="ECO:0000256" key="4">
    <source>
        <dbReference type="SAM" id="Phobius"/>
    </source>
</evidence>
<protein>
    <recommendedName>
        <fullName evidence="5">HTH araC/xylS-type domain-containing protein</fullName>
    </recommendedName>
</protein>